<reference evidence="1 2" key="1">
    <citation type="journal article" date="2023" name="Sci. Data">
        <title>Genome assembly of the Korean intertidal mud-creeper Batillaria attramentaria.</title>
        <authorList>
            <person name="Patra A.K."/>
            <person name="Ho P.T."/>
            <person name="Jun S."/>
            <person name="Lee S.J."/>
            <person name="Kim Y."/>
            <person name="Won Y.J."/>
        </authorList>
    </citation>
    <scope>NUCLEOTIDE SEQUENCE [LARGE SCALE GENOMIC DNA]</scope>
    <source>
        <strain evidence="1">Wonlab-2016</strain>
    </source>
</reference>
<keyword evidence="2" id="KW-1185">Reference proteome</keyword>
<comment type="caution">
    <text evidence="1">The sequence shown here is derived from an EMBL/GenBank/DDBJ whole genome shotgun (WGS) entry which is preliminary data.</text>
</comment>
<evidence type="ECO:0000313" key="2">
    <source>
        <dbReference type="Proteomes" id="UP001519460"/>
    </source>
</evidence>
<name>A0ABD0J209_9CAEN</name>
<protein>
    <submittedName>
        <fullName evidence="1">Uncharacterized protein</fullName>
    </submittedName>
</protein>
<sequence length="80" mass="8992">MFQLHKNDFCCMSAGVFNSQFDVIPDTSSTLSTKLIKPRYTYCQNTHSLTSPLGLCAALNAEVETPETDTISRKEFELVR</sequence>
<accession>A0ABD0J209</accession>
<dbReference type="EMBL" id="JACVVK020000756">
    <property type="protein sequence ID" value="KAK7448748.1"/>
    <property type="molecule type" value="Genomic_DNA"/>
</dbReference>
<organism evidence="1 2">
    <name type="scientific">Batillaria attramentaria</name>
    <dbReference type="NCBI Taxonomy" id="370345"/>
    <lineage>
        <taxon>Eukaryota</taxon>
        <taxon>Metazoa</taxon>
        <taxon>Spiralia</taxon>
        <taxon>Lophotrochozoa</taxon>
        <taxon>Mollusca</taxon>
        <taxon>Gastropoda</taxon>
        <taxon>Caenogastropoda</taxon>
        <taxon>Sorbeoconcha</taxon>
        <taxon>Cerithioidea</taxon>
        <taxon>Batillariidae</taxon>
        <taxon>Batillaria</taxon>
    </lineage>
</organism>
<dbReference type="AlphaFoldDB" id="A0ABD0J209"/>
<gene>
    <name evidence="1" type="ORF">BaRGS_00040072</name>
</gene>
<evidence type="ECO:0000313" key="1">
    <source>
        <dbReference type="EMBL" id="KAK7448748.1"/>
    </source>
</evidence>
<proteinExistence type="predicted"/>
<dbReference type="Proteomes" id="UP001519460">
    <property type="component" value="Unassembled WGS sequence"/>
</dbReference>